<gene>
    <name evidence="1" type="ORF">BCR44DRAFT_1498211</name>
</gene>
<dbReference type="EMBL" id="MCFL01000013">
    <property type="protein sequence ID" value="ORZ37325.1"/>
    <property type="molecule type" value="Genomic_DNA"/>
</dbReference>
<evidence type="ECO:0000313" key="1">
    <source>
        <dbReference type="EMBL" id="ORZ37325.1"/>
    </source>
</evidence>
<keyword evidence="2" id="KW-1185">Reference proteome</keyword>
<reference evidence="1 2" key="1">
    <citation type="submission" date="2016-07" db="EMBL/GenBank/DDBJ databases">
        <title>Pervasive Adenine N6-methylation of Active Genes in Fungi.</title>
        <authorList>
            <consortium name="DOE Joint Genome Institute"/>
            <person name="Mondo S.J."/>
            <person name="Dannebaum R.O."/>
            <person name="Kuo R.C."/>
            <person name="Labutti K."/>
            <person name="Haridas S."/>
            <person name="Kuo A."/>
            <person name="Salamov A."/>
            <person name="Ahrendt S.R."/>
            <person name="Lipzen A."/>
            <person name="Sullivan W."/>
            <person name="Andreopoulos W.B."/>
            <person name="Clum A."/>
            <person name="Lindquist E."/>
            <person name="Daum C."/>
            <person name="Ramamoorthy G.K."/>
            <person name="Gryganskyi A."/>
            <person name="Culley D."/>
            <person name="Magnuson J.K."/>
            <person name="James T.Y."/>
            <person name="O'Malley M.A."/>
            <person name="Stajich J.E."/>
            <person name="Spatafora J.W."/>
            <person name="Visel A."/>
            <person name="Grigoriev I.V."/>
        </authorList>
    </citation>
    <scope>NUCLEOTIDE SEQUENCE [LARGE SCALE GENOMIC DNA]</scope>
    <source>
        <strain evidence="1 2">PL171</strain>
    </source>
</reference>
<dbReference type="Proteomes" id="UP000193411">
    <property type="component" value="Unassembled WGS sequence"/>
</dbReference>
<proteinExistence type="predicted"/>
<evidence type="ECO:0000313" key="2">
    <source>
        <dbReference type="Proteomes" id="UP000193411"/>
    </source>
</evidence>
<organism evidence="1 2">
    <name type="scientific">Catenaria anguillulae PL171</name>
    <dbReference type="NCBI Taxonomy" id="765915"/>
    <lineage>
        <taxon>Eukaryota</taxon>
        <taxon>Fungi</taxon>
        <taxon>Fungi incertae sedis</taxon>
        <taxon>Blastocladiomycota</taxon>
        <taxon>Blastocladiomycetes</taxon>
        <taxon>Blastocladiales</taxon>
        <taxon>Catenariaceae</taxon>
        <taxon>Catenaria</taxon>
    </lineage>
</organism>
<comment type="caution">
    <text evidence="1">The sequence shown here is derived from an EMBL/GenBank/DDBJ whole genome shotgun (WGS) entry which is preliminary data.</text>
</comment>
<sequence length="251" mass="26393">MPNVAVIDSVHVAASDCQQTPDMHSPTRGDAHTSVAHKANLNVPHGDSQVTSTRLTIQGKQYHPLTLLRAALLLQSVLVGLGPRCVGPASVLGTASQLATVALDTQSRLKCPTIILVSAIPIITLPMSGTSALTFGRFYDSGALQSTKVDSVRDIFAALLFILAQEESHVVTFGQLVLAPFARPQKIYTSEPMSAPQLIVDEAYPVAVVSATAIDRISTSSPFITIHNAKATIGHASHASNSTSASPRVEA</sequence>
<dbReference type="AlphaFoldDB" id="A0A1Y2HRV9"/>
<name>A0A1Y2HRV9_9FUNG</name>
<protein>
    <submittedName>
        <fullName evidence="1">Uncharacterized protein</fullName>
    </submittedName>
</protein>
<accession>A0A1Y2HRV9</accession>